<keyword evidence="4" id="KW-1185">Reference proteome</keyword>
<comment type="caution">
    <text evidence="2">The sequence shown here is derived from an EMBL/GenBank/DDBJ whole genome shotgun (WGS) entry which is preliminary data.</text>
</comment>
<feature type="non-terminal residue" evidence="2">
    <location>
        <position position="142"/>
    </location>
</feature>
<dbReference type="EMBL" id="CAMXCT030004196">
    <property type="protein sequence ID" value="CAL4795389.1"/>
    <property type="molecule type" value="Genomic_DNA"/>
</dbReference>
<reference evidence="2" key="1">
    <citation type="submission" date="2022-10" db="EMBL/GenBank/DDBJ databases">
        <authorList>
            <person name="Chen Y."/>
            <person name="Dougan E. K."/>
            <person name="Chan C."/>
            <person name="Rhodes N."/>
            <person name="Thang M."/>
        </authorList>
    </citation>
    <scope>NUCLEOTIDE SEQUENCE</scope>
</reference>
<gene>
    <name evidence="2" type="ORF">C1SCF055_LOCUS33557</name>
</gene>
<evidence type="ECO:0000313" key="2">
    <source>
        <dbReference type="EMBL" id="CAI4008077.1"/>
    </source>
</evidence>
<reference evidence="3" key="2">
    <citation type="submission" date="2024-04" db="EMBL/GenBank/DDBJ databases">
        <authorList>
            <person name="Chen Y."/>
            <person name="Shah S."/>
            <person name="Dougan E. K."/>
            <person name="Thang M."/>
            <person name="Chan C."/>
        </authorList>
    </citation>
    <scope>NUCLEOTIDE SEQUENCE [LARGE SCALE GENOMIC DNA]</scope>
</reference>
<evidence type="ECO:0000256" key="1">
    <source>
        <dbReference type="SAM" id="MobiDB-lite"/>
    </source>
</evidence>
<dbReference type="AlphaFoldDB" id="A0A9P1DE40"/>
<feature type="compositionally biased region" description="Polar residues" evidence="1">
    <location>
        <begin position="132"/>
        <end position="142"/>
    </location>
</feature>
<sequence>ELMAKPVDDPAALRRLLDESGVSSQVTEHIASQGYTTIALLGYAVPKADALEDFVLLACAEQLRCFDAIQNDPGIDSPSRAHGGDPITVVSRQAPRAWGQPPSLETRPRTWGQPPRLEDRVKVDSKDDGGRNAQSRLVQRVT</sequence>
<organism evidence="2">
    <name type="scientific">Cladocopium goreaui</name>
    <dbReference type="NCBI Taxonomy" id="2562237"/>
    <lineage>
        <taxon>Eukaryota</taxon>
        <taxon>Sar</taxon>
        <taxon>Alveolata</taxon>
        <taxon>Dinophyceae</taxon>
        <taxon>Suessiales</taxon>
        <taxon>Symbiodiniaceae</taxon>
        <taxon>Cladocopium</taxon>
    </lineage>
</organism>
<feature type="region of interest" description="Disordered" evidence="1">
    <location>
        <begin position="71"/>
        <end position="142"/>
    </location>
</feature>
<dbReference type="EMBL" id="CAMXCT020004196">
    <property type="protein sequence ID" value="CAL1161452.1"/>
    <property type="molecule type" value="Genomic_DNA"/>
</dbReference>
<protein>
    <submittedName>
        <fullName evidence="2">Uncharacterized protein</fullName>
    </submittedName>
</protein>
<accession>A0A9P1DE40</accession>
<evidence type="ECO:0000313" key="3">
    <source>
        <dbReference type="EMBL" id="CAL1161452.1"/>
    </source>
</evidence>
<name>A0A9P1DE40_9DINO</name>
<dbReference type="EMBL" id="CAMXCT010004196">
    <property type="protein sequence ID" value="CAI4008077.1"/>
    <property type="molecule type" value="Genomic_DNA"/>
</dbReference>
<dbReference type="Proteomes" id="UP001152797">
    <property type="component" value="Unassembled WGS sequence"/>
</dbReference>
<feature type="compositionally biased region" description="Basic and acidic residues" evidence="1">
    <location>
        <begin position="116"/>
        <end position="130"/>
    </location>
</feature>
<proteinExistence type="predicted"/>
<evidence type="ECO:0000313" key="4">
    <source>
        <dbReference type="Proteomes" id="UP001152797"/>
    </source>
</evidence>